<dbReference type="GO" id="GO:0016616">
    <property type="term" value="F:oxidoreductase activity, acting on the CH-OH group of donors, NAD or NADP as acceptor"/>
    <property type="evidence" value="ECO:0007669"/>
    <property type="project" value="InterPro"/>
</dbReference>
<evidence type="ECO:0000313" key="2">
    <source>
        <dbReference type="EMBL" id="PBK67750.1"/>
    </source>
</evidence>
<accession>A0A2H3BDJ9</accession>
<keyword evidence="3" id="KW-1185">Reference proteome</keyword>
<proteinExistence type="predicted"/>
<gene>
    <name evidence="2" type="ORF">ARMSODRAFT_1085803</name>
</gene>
<dbReference type="Pfam" id="PF01073">
    <property type="entry name" value="3Beta_HSD"/>
    <property type="match status" value="1"/>
</dbReference>
<organism evidence="2 3">
    <name type="scientific">Armillaria solidipes</name>
    <dbReference type="NCBI Taxonomy" id="1076256"/>
    <lineage>
        <taxon>Eukaryota</taxon>
        <taxon>Fungi</taxon>
        <taxon>Dikarya</taxon>
        <taxon>Basidiomycota</taxon>
        <taxon>Agaricomycotina</taxon>
        <taxon>Agaricomycetes</taxon>
        <taxon>Agaricomycetidae</taxon>
        <taxon>Agaricales</taxon>
        <taxon>Marasmiineae</taxon>
        <taxon>Physalacriaceae</taxon>
        <taxon>Armillaria</taxon>
    </lineage>
</organism>
<dbReference type="GO" id="GO:0006694">
    <property type="term" value="P:steroid biosynthetic process"/>
    <property type="evidence" value="ECO:0007669"/>
    <property type="project" value="InterPro"/>
</dbReference>
<dbReference type="InterPro" id="IPR002225">
    <property type="entry name" value="3Beta_OHSteriod_DH/Estase"/>
</dbReference>
<evidence type="ECO:0000259" key="1">
    <source>
        <dbReference type="Pfam" id="PF01073"/>
    </source>
</evidence>
<dbReference type="Gene3D" id="3.40.50.720">
    <property type="entry name" value="NAD(P)-binding Rossmann-like Domain"/>
    <property type="match status" value="1"/>
</dbReference>
<name>A0A2H3BDJ9_9AGAR</name>
<sequence length="353" mass="39705">MSDSRPPFFPFNLGLHPRQRPEAEGYSSACSTRLTESQVAEGCKEDGFRVRARCTVDRRPAAAKDREEVYSCWWTGLLGGWIVLQLLRRGEDLKRIRILDIRPPKHLDLLEGKAKVVQFLQVHISDEIAVGAFYERHPSLIPLSAKVNIQGPENIINVCREVGMSVLDDPRHFVQVINNDDELIPKAHKDFFLNYGYTKREAEILVRGANDADGLRTGCLRPGNGILGAGGGMLCGGYLARKSNPTWIQNIVSLFTYVENCALAHLLYEQRLIESSKLGRQAFCIVHHGLPPTYGNVYTKLEVLDGEVSFPHLYAPRRLLIRVPLPHTPPLTCLQTHSLCYLRGKNLSSERQT</sequence>
<dbReference type="InterPro" id="IPR036291">
    <property type="entry name" value="NAD(P)-bd_dom_sf"/>
</dbReference>
<evidence type="ECO:0000313" key="3">
    <source>
        <dbReference type="Proteomes" id="UP000218334"/>
    </source>
</evidence>
<dbReference type="EMBL" id="KZ293435">
    <property type="protein sequence ID" value="PBK67750.1"/>
    <property type="molecule type" value="Genomic_DNA"/>
</dbReference>
<dbReference type="Proteomes" id="UP000218334">
    <property type="component" value="Unassembled WGS sequence"/>
</dbReference>
<dbReference type="SUPFAM" id="SSF51735">
    <property type="entry name" value="NAD(P)-binding Rossmann-fold domains"/>
    <property type="match status" value="1"/>
</dbReference>
<protein>
    <recommendedName>
        <fullName evidence="1">3-beta hydroxysteroid dehydrogenase/isomerase domain-containing protein</fullName>
    </recommendedName>
</protein>
<dbReference type="STRING" id="1076256.A0A2H3BDJ9"/>
<dbReference type="AlphaFoldDB" id="A0A2H3BDJ9"/>
<reference evidence="3" key="1">
    <citation type="journal article" date="2017" name="Nat. Ecol. Evol.">
        <title>Genome expansion and lineage-specific genetic innovations in the forest pathogenic fungi Armillaria.</title>
        <authorList>
            <person name="Sipos G."/>
            <person name="Prasanna A.N."/>
            <person name="Walter M.C."/>
            <person name="O'Connor E."/>
            <person name="Balint B."/>
            <person name="Krizsan K."/>
            <person name="Kiss B."/>
            <person name="Hess J."/>
            <person name="Varga T."/>
            <person name="Slot J."/>
            <person name="Riley R."/>
            <person name="Boka B."/>
            <person name="Rigling D."/>
            <person name="Barry K."/>
            <person name="Lee J."/>
            <person name="Mihaltcheva S."/>
            <person name="LaButti K."/>
            <person name="Lipzen A."/>
            <person name="Waldron R."/>
            <person name="Moloney N.M."/>
            <person name="Sperisen C."/>
            <person name="Kredics L."/>
            <person name="Vagvoelgyi C."/>
            <person name="Patrignani A."/>
            <person name="Fitzpatrick D."/>
            <person name="Nagy I."/>
            <person name="Doyle S."/>
            <person name="Anderson J.B."/>
            <person name="Grigoriev I.V."/>
            <person name="Gueldener U."/>
            <person name="Muensterkoetter M."/>
            <person name="Nagy L.G."/>
        </authorList>
    </citation>
    <scope>NUCLEOTIDE SEQUENCE [LARGE SCALE GENOMIC DNA]</scope>
    <source>
        <strain evidence="3">28-4</strain>
    </source>
</reference>
<feature type="domain" description="3-beta hydroxysteroid dehydrogenase/isomerase" evidence="1">
    <location>
        <begin position="76"/>
        <end position="283"/>
    </location>
</feature>